<dbReference type="WBParaSite" id="PS1159_v2.g16614.t1">
    <property type="protein sequence ID" value="PS1159_v2.g16614.t1"/>
    <property type="gene ID" value="PS1159_v2.g16614"/>
</dbReference>
<sequence length="90" mass="9802">MSSHSTSDGESTLSLVTARSSSISLSSTNSSISGDDDGNKKILPKGEKEQHGGAGVNIERNYHDKSPTSRQATTSRRRRRTVIPRHSKDY</sequence>
<evidence type="ECO:0000313" key="1">
    <source>
        <dbReference type="Proteomes" id="UP000887580"/>
    </source>
</evidence>
<proteinExistence type="predicted"/>
<name>A0AC35FE56_9BILA</name>
<accession>A0AC35FE56</accession>
<evidence type="ECO:0000313" key="2">
    <source>
        <dbReference type="WBParaSite" id="PS1159_v2.g16614.t1"/>
    </source>
</evidence>
<organism evidence="1 2">
    <name type="scientific">Panagrolaimus sp. PS1159</name>
    <dbReference type="NCBI Taxonomy" id="55785"/>
    <lineage>
        <taxon>Eukaryota</taxon>
        <taxon>Metazoa</taxon>
        <taxon>Ecdysozoa</taxon>
        <taxon>Nematoda</taxon>
        <taxon>Chromadorea</taxon>
        <taxon>Rhabditida</taxon>
        <taxon>Tylenchina</taxon>
        <taxon>Panagrolaimomorpha</taxon>
        <taxon>Panagrolaimoidea</taxon>
        <taxon>Panagrolaimidae</taxon>
        <taxon>Panagrolaimus</taxon>
    </lineage>
</organism>
<dbReference type="Proteomes" id="UP000887580">
    <property type="component" value="Unplaced"/>
</dbReference>
<protein>
    <submittedName>
        <fullName evidence="2">Uncharacterized protein</fullName>
    </submittedName>
</protein>
<reference evidence="2" key="1">
    <citation type="submission" date="2022-11" db="UniProtKB">
        <authorList>
            <consortium name="WormBaseParasite"/>
        </authorList>
    </citation>
    <scope>IDENTIFICATION</scope>
</reference>